<dbReference type="CDD" id="cd04301">
    <property type="entry name" value="NAT_SF"/>
    <property type="match status" value="1"/>
</dbReference>
<dbReference type="PROSITE" id="PS51186">
    <property type="entry name" value="GNAT"/>
    <property type="match status" value="1"/>
</dbReference>
<comment type="caution">
    <text evidence="4">The sequence shown here is derived from an EMBL/GenBank/DDBJ whole genome shotgun (WGS) entry which is preliminary data.</text>
</comment>
<dbReference type="OrthoDB" id="143110at2"/>
<dbReference type="InterPro" id="IPR000182">
    <property type="entry name" value="GNAT_dom"/>
</dbReference>
<accession>A0A423JZL1</accession>
<dbReference type="Proteomes" id="UP000285349">
    <property type="component" value="Unassembled WGS sequence"/>
</dbReference>
<evidence type="ECO:0000259" key="3">
    <source>
        <dbReference type="PROSITE" id="PS51186"/>
    </source>
</evidence>
<dbReference type="Gene3D" id="3.40.630.30">
    <property type="match status" value="1"/>
</dbReference>
<proteinExistence type="predicted"/>
<evidence type="ECO:0000256" key="2">
    <source>
        <dbReference type="ARBA" id="ARBA00023315"/>
    </source>
</evidence>
<sequence>MPLHYRLGQPVDALCISGLATQVFLDTYATDGMRADLAQEALTVYAPARFESRLSNPATLFGLAERDGHLQGFAEIVANAEGPMPSLSAGTELVRLYVQRHAHRQGIGQALLQQAEALTRKSGKPFLWLSAWVENHRARAFYQAQGYEEVGITHYEFGGNAYENRLFQKLLG</sequence>
<gene>
    <name evidence="4" type="ORF">BK666_20130</name>
</gene>
<dbReference type="SUPFAM" id="SSF55729">
    <property type="entry name" value="Acyl-CoA N-acyltransferases (Nat)"/>
    <property type="match status" value="1"/>
</dbReference>
<evidence type="ECO:0000313" key="5">
    <source>
        <dbReference type="Proteomes" id="UP000285349"/>
    </source>
</evidence>
<name>A0A423JZL1_9PSED</name>
<dbReference type="PANTHER" id="PTHR43877">
    <property type="entry name" value="AMINOALKYLPHOSPHONATE N-ACETYLTRANSFERASE-RELATED-RELATED"/>
    <property type="match status" value="1"/>
</dbReference>
<dbReference type="InterPro" id="IPR050832">
    <property type="entry name" value="Bact_Acetyltransf"/>
</dbReference>
<dbReference type="Pfam" id="PF00583">
    <property type="entry name" value="Acetyltransf_1"/>
    <property type="match status" value="1"/>
</dbReference>
<dbReference type="AlphaFoldDB" id="A0A423JZL1"/>
<organism evidence="4 5">
    <name type="scientific">Pseudomonas frederiksbergensis</name>
    <dbReference type="NCBI Taxonomy" id="104087"/>
    <lineage>
        <taxon>Bacteria</taxon>
        <taxon>Pseudomonadati</taxon>
        <taxon>Pseudomonadota</taxon>
        <taxon>Gammaproteobacteria</taxon>
        <taxon>Pseudomonadales</taxon>
        <taxon>Pseudomonadaceae</taxon>
        <taxon>Pseudomonas</taxon>
    </lineage>
</organism>
<dbReference type="GO" id="GO:0016747">
    <property type="term" value="F:acyltransferase activity, transferring groups other than amino-acyl groups"/>
    <property type="evidence" value="ECO:0007669"/>
    <property type="project" value="InterPro"/>
</dbReference>
<dbReference type="RefSeq" id="WP_123512473.1">
    <property type="nucleotide sequence ID" value="NZ_MOBQ01000024.1"/>
</dbReference>
<keyword evidence="1 4" id="KW-0808">Transferase</keyword>
<evidence type="ECO:0000256" key="1">
    <source>
        <dbReference type="ARBA" id="ARBA00022679"/>
    </source>
</evidence>
<dbReference type="EMBL" id="MOBQ01000024">
    <property type="protein sequence ID" value="RON43396.1"/>
    <property type="molecule type" value="Genomic_DNA"/>
</dbReference>
<protein>
    <submittedName>
        <fullName evidence="4">GNAT family N-acetyltransferase</fullName>
    </submittedName>
</protein>
<evidence type="ECO:0000313" key="4">
    <source>
        <dbReference type="EMBL" id="RON43396.1"/>
    </source>
</evidence>
<keyword evidence="2" id="KW-0012">Acyltransferase</keyword>
<feature type="domain" description="N-acetyltransferase" evidence="3">
    <location>
        <begin position="3"/>
        <end position="169"/>
    </location>
</feature>
<dbReference type="InterPro" id="IPR016181">
    <property type="entry name" value="Acyl_CoA_acyltransferase"/>
</dbReference>
<reference evidence="4 5" key="1">
    <citation type="submission" date="2016-10" db="EMBL/GenBank/DDBJ databases">
        <title>Comparative genome analysis of multiple Pseudomonas spp. focuses on biocontrol and plant growth promoting traits.</title>
        <authorList>
            <person name="Tao X.-Y."/>
            <person name="Taylor C.G."/>
        </authorList>
    </citation>
    <scope>NUCLEOTIDE SEQUENCE [LARGE SCALE GENOMIC DNA]</scope>
    <source>
        <strain evidence="4 5">37A10</strain>
    </source>
</reference>